<evidence type="ECO:0000256" key="2">
    <source>
        <dbReference type="PIRNR" id="PIRNR016661"/>
    </source>
</evidence>
<evidence type="ECO:0000313" key="5">
    <source>
        <dbReference type="Proteomes" id="UP000326354"/>
    </source>
</evidence>
<dbReference type="Proteomes" id="UP000326354">
    <property type="component" value="Chromosome"/>
</dbReference>
<evidence type="ECO:0000256" key="1">
    <source>
        <dbReference type="ARBA" id="ARBA00010692"/>
    </source>
</evidence>
<evidence type="ECO:0000256" key="3">
    <source>
        <dbReference type="SAM" id="Phobius"/>
    </source>
</evidence>
<feature type="transmembrane region" description="Helical" evidence="3">
    <location>
        <begin position="146"/>
        <end position="166"/>
    </location>
</feature>
<proteinExistence type="inferred from homology"/>
<keyword evidence="2 3" id="KW-0472">Membrane</keyword>
<dbReference type="RefSeq" id="WP_151966075.1">
    <property type="nucleotide sequence ID" value="NZ_AP019860.1"/>
</dbReference>
<feature type="transmembrane region" description="Helical" evidence="3">
    <location>
        <begin position="83"/>
        <end position="101"/>
    </location>
</feature>
<dbReference type="InterPro" id="IPR003784">
    <property type="entry name" value="BioY"/>
</dbReference>
<comment type="similarity">
    <text evidence="1 2">Belongs to the BioY family.</text>
</comment>
<dbReference type="PIRSF" id="PIRSF016661">
    <property type="entry name" value="BioY"/>
    <property type="match status" value="1"/>
</dbReference>
<accession>A0A5S9IHB4</accession>
<keyword evidence="2" id="KW-0813">Transport</keyword>
<dbReference type="AlphaFoldDB" id="A0A5S9IHB4"/>
<dbReference type="PANTHER" id="PTHR34295:SF1">
    <property type="entry name" value="BIOTIN TRANSPORTER BIOY"/>
    <property type="match status" value="1"/>
</dbReference>
<keyword evidence="3" id="KW-1133">Transmembrane helix</keyword>
<protein>
    <recommendedName>
        <fullName evidence="2">Biotin transporter</fullName>
    </recommendedName>
</protein>
<dbReference type="PANTHER" id="PTHR34295">
    <property type="entry name" value="BIOTIN TRANSPORTER BIOY"/>
    <property type="match status" value="1"/>
</dbReference>
<keyword evidence="2" id="KW-1003">Cell membrane</keyword>
<keyword evidence="3" id="KW-0812">Transmembrane</keyword>
<dbReference type="GO" id="GO:0015225">
    <property type="term" value="F:biotin transmembrane transporter activity"/>
    <property type="evidence" value="ECO:0007669"/>
    <property type="project" value="UniProtKB-UniRule"/>
</dbReference>
<evidence type="ECO:0000313" key="4">
    <source>
        <dbReference type="EMBL" id="BBM81809.1"/>
    </source>
</evidence>
<feature type="transmembrane region" description="Helical" evidence="3">
    <location>
        <begin position="108"/>
        <end position="126"/>
    </location>
</feature>
<reference evidence="4 5" key="1">
    <citation type="submission" date="2019-08" db="EMBL/GenBank/DDBJ databases">
        <title>Complete genome sequence of Candidatus Uab amorphum.</title>
        <authorList>
            <person name="Shiratori T."/>
            <person name="Suzuki S."/>
            <person name="Kakizawa Y."/>
            <person name="Ishida K."/>
        </authorList>
    </citation>
    <scope>NUCLEOTIDE SEQUENCE [LARGE SCALE GENOMIC DNA]</scope>
    <source>
        <strain evidence="4 5">SRT547</strain>
    </source>
</reference>
<feature type="transmembrane region" description="Helical" evidence="3">
    <location>
        <begin position="26"/>
        <end position="43"/>
    </location>
</feature>
<name>A0A5S9IHB4_UABAM</name>
<sequence>MVFYSLIFTILIIIGSQISIDVPMSPVPIVLANFFTLLSGLLLGKKWGTISVAAYLLLGAIGFPVFAGSTGGLEILFGKTGGYLFAYLLSTFLVGMISTYGKHSWKKDIFALIVGVSTLFLVGLPWLKISLGLSWTDTISIGCTPYLLGAAIKATLAFAIAQIPLLRRCSLDAVHRNYQMINNSYG</sequence>
<dbReference type="GO" id="GO:0005886">
    <property type="term" value="C:plasma membrane"/>
    <property type="evidence" value="ECO:0007669"/>
    <property type="project" value="UniProtKB-SubCell"/>
</dbReference>
<dbReference type="Pfam" id="PF02632">
    <property type="entry name" value="BioY"/>
    <property type="match status" value="1"/>
</dbReference>
<dbReference type="KEGG" id="uam:UABAM_00148"/>
<organism evidence="4 5">
    <name type="scientific">Uabimicrobium amorphum</name>
    <dbReference type="NCBI Taxonomy" id="2596890"/>
    <lineage>
        <taxon>Bacteria</taxon>
        <taxon>Pseudomonadati</taxon>
        <taxon>Planctomycetota</taxon>
        <taxon>Candidatus Uabimicrobiia</taxon>
        <taxon>Candidatus Uabimicrobiales</taxon>
        <taxon>Candidatus Uabimicrobiaceae</taxon>
        <taxon>Candidatus Uabimicrobium</taxon>
    </lineage>
</organism>
<keyword evidence="5" id="KW-1185">Reference proteome</keyword>
<gene>
    <name evidence="4" type="ORF">UABAM_00148</name>
</gene>
<dbReference type="EMBL" id="AP019860">
    <property type="protein sequence ID" value="BBM81809.1"/>
    <property type="molecule type" value="Genomic_DNA"/>
</dbReference>
<dbReference type="OrthoDB" id="360536at2"/>
<dbReference type="Gene3D" id="1.10.1760.20">
    <property type="match status" value="1"/>
</dbReference>
<comment type="subcellular location">
    <subcellularLocation>
        <location evidence="2">Cell membrane</location>
        <topology evidence="2">Multi-pass membrane protein</topology>
    </subcellularLocation>
</comment>
<feature type="transmembrane region" description="Helical" evidence="3">
    <location>
        <begin position="55"/>
        <end position="77"/>
    </location>
</feature>